<accession>A0ABW9U6N8</accession>
<keyword evidence="3" id="KW-1185">Reference proteome</keyword>
<feature type="domain" description="Immunity protein 30" evidence="1">
    <location>
        <begin position="2"/>
        <end position="96"/>
    </location>
</feature>
<sequence>MENRTLVSQQEITKFENAIQDIINLNELSSIKFLCSGFYDETDYDEVMFNLIHAIESFDQKYKLEVTLKELAVSIPVMLPHAREWAKVLHKRILNHPPSLVVYIQIVKNLDVMNRNVIISLVTEIKNKNHAKFAEAVDQLLSAI</sequence>
<evidence type="ECO:0000313" key="3">
    <source>
        <dbReference type="Proteomes" id="UP000467637"/>
    </source>
</evidence>
<evidence type="ECO:0000313" key="2">
    <source>
        <dbReference type="EMBL" id="MVQ34925.1"/>
    </source>
</evidence>
<gene>
    <name evidence="2" type="ORF">GON05_09670</name>
</gene>
<dbReference type="EMBL" id="WSEM01000008">
    <property type="protein sequence ID" value="MVQ34925.1"/>
    <property type="molecule type" value="Genomic_DNA"/>
</dbReference>
<dbReference type="InterPro" id="IPR029084">
    <property type="entry name" value="Imm30"/>
</dbReference>
<protein>
    <recommendedName>
        <fullName evidence="1">Immunity protein 30 domain-containing protein</fullName>
    </recommendedName>
</protein>
<proteinExistence type="predicted"/>
<evidence type="ECO:0000259" key="1">
    <source>
        <dbReference type="Pfam" id="PF15565"/>
    </source>
</evidence>
<reference evidence="2 3" key="1">
    <citation type="submission" date="2019-12" db="EMBL/GenBank/DDBJ databases">
        <authorList>
            <person name="Huq M.A."/>
        </authorList>
    </citation>
    <scope>NUCLEOTIDE SEQUENCE [LARGE SCALE GENOMIC DNA]</scope>
    <source>
        <strain evidence="2 3">MAH-34</strain>
    </source>
</reference>
<comment type="caution">
    <text evidence="2">The sequence shown here is derived from an EMBL/GenBank/DDBJ whole genome shotgun (WGS) entry which is preliminary data.</text>
</comment>
<dbReference type="Proteomes" id="UP000467637">
    <property type="component" value="Unassembled WGS sequence"/>
</dbReference>
<dbReference type="Pfam" id="PF15565">
    <property type="entry name" value="Imm30"/>
    <property type="match status" value="1"/>
</dbReference>
<name>A0ABW9U6N8_9BACL</name>
<organism evidence="2 3">
    <name type="scientific">Paenibacillus anseongense</name>
    <dbReference type="NCBI Taxonomy" id="2682845"/>
    <lineage>
        <taxon>Bacteria</taxon>
        <taxon>Bacillati</taxon>
        <taxon>Bacillota</taxon>
        <taxon>Bacilli</taxon>
        <taxon>Bacillales</taxon>
        <taxon>Paenibacillaceae</taxon>
        <taxon>Paenibacillus</taxon>
    </lineage>
</organism>